<dbReference type="AlphaFoldDB" id="R9AA70"/>
<name>R9AA70_WALI9</name>
<dbReference type="GO" id="GO:0050660">
    <property type="term" value="F:flavin adenine dinucleotide binding"/>
    <property type="evidence" value="ECO:0007669"/>
    <property type="project" value="InterPro"/>
</dbReference>
<dbReference type="OrthoDB" id="269227at2759"/>
<dbReference type="EMBL" id="KE007244">
    <property type="protein sequence ID" value="EOQ99113.1"/>
    <property type="molecule type" value="Genomic_DNA"/>
</dbReference>
<dbReference type="GO" id="GO:0016614">
    <property type="term" value="F:oxidoreductase activity, acting on CH-OH group of donors"/>
    <property type="evidence" value="ECO:0007669"/>
    <property type="project" value="InterPro"/>
</dbReference>
<dbReference type="SUPFAM" id="SSF54373">
    <property type="entry name" value="FAD-linked reductases, C-terminal domain"/>
    <property type="match status" value="1"/>
</dbReference>
<sequence>MQKYVKKSETLHKPSQEHVDTFNINFDKEYRGTDGVKSVTNLLSNIHSGDRGVIENQSKDPFTHPAIDPGYLTHSADMEMMRQGVRFAIELSKAGEMGDYITKQENYNNNTDEAIDMAIRDDAHTEYHPLGTAAMLPLDKGGVVNTSLLLTLSMVLQNSK</sequence>
<dbReference type="Proteomes" id="UP000014064">
    <property type="component" value="Unassembled WGS sequence"/>
</dbReference>
<accession>R9AA70</accession>
<dbReference type="HOGENOM" id="CLU_1653514_0_0_1"/>
<gene>
    <name evidence="3" type="ORF">J056_002439</name>
</gene>
<dbReference type="PANTHER" id="PTHR11552:SF147">
    <property type="entry name" value="CHOLINE DEHYDROGENASE, MITOCHONDRIAL"/>
    <property type="match status" value="1"/>
</dbReference>
<dbReference type="OMA" id="HSADMEM"/>
<dbReference type="Gene3D" id="3.30.560.10">
    <property type="entry name" value="Glucose Oxidase, domain 3"/>
    <property type="match status" value="1"/>
</dbReference>
<evidence type="ECO:0000259" key="2">
    <source>
        <dbReference type="Pfam" id="PF05199"/>
    </source>
</evidence>
<dbReference type="InterPro" id="IPR012132">
    <property type="entry name" value="GMC_OxRdtase"/>
</dbReference>
<protein>
    <submittedName>
        <fullName evidence="3">Choline dehydrogenase</fullName>
    </submittedName>
</protein>
<comment type="cofactor">
    <cofactor evidence="1">
        <name>FAD</name>
        <dbReference type="ChEBI" id="CHEBI:57692"/>
    </cofactor>
</comment>
<dbReference type="InterPro" id="IPR007867">
    <property type="entry name" value="GMC_OxRtase_C"/>
</dbReference>
<proteinExistence type="predicted"/>
<reference evidence="4" key="1">
    <citation type="journal article" date="2013" name="BMC Genomics">
        <title>Genome and transcriptome sequencing of the halophilic fungus Wallemia ichthyophaga: haloadaptations present and absent.</title>
        <authorList>
            <person name="Zajc J."/>
            <person name="Liu Y."/>
            <person name="Dai W."/>
            <person name="Yang Z."/>
            <person name="Hu J."/>
            <person name="Gostincar C."/>
            <person name="Gunde-Cimerman N."/>
        </authorList>
    </citation>
    <scope>NUCLEOTIDE SEQUENCE [LARGE SCALE GENOMIC DNA]</scope>
    <source>
        <strain evidence="4">EXF-994 / CBS 113033</strain>
    </source>
</reference>
<dbReference type="Pfam" id="PF05199">
    <property type="entry name" value="GMC_oxred_C"/>
    <property type="match status" value="1"/>
</dbReference>
<keyword evidence="4" id="KW-1185">Reference proteome</keyword>
<dbReference type="GeneID" id="20375391"/>
<dbReference type="PANTHER" id="PTHR11552">
    <property type="entry name" value="GLUCOSE-METHANOL-CHOLINE GMC OXIDOREDUCTASE"/>
    <property type="match status" value="1"/>
</dbReference>
<dbReference type="KEGG" id="wic:J056_002439"/>
<evidence type="ECO:0000313" key="4">
    <source>
        <dbReference type="Proteomes" id="UP000014064"/>
    </source>
</evidence>
<evidence type="ECO:0000256" key="1">
    <source>
        <dbReference type="ARBA" id="ARBA00001974"/>
    </source>
</evidence>
<dbReference type="STRING" id="1299270.R9AA70"/>
<feature type="domain" description="Glucose-methanol-choline oxidoreductase C-terminal" evidence="2">
    <location>
        <begin position="50"/>
        <end position="147"/>
    </location>
</feature>
<organism evidence="3 4">
    <name type="scientific">Wallemia ichthyophaga (strain EXF-994 / CBS 113033)</name>
    <dbReference type="NCBI Taxonomy" id="1299270"/>
    <lineage>
        <taxon>Eukaryota</taxon>
        <taxon>Fungi</taxon>
        <taxon>Dikarya</taxon>
        <taxon>Basidiomycota</taxon>
        <taxon>Wallemiomycotina</taxon>
        <taxon>Wallemiomycetes</taxon>
        <taxon>Wallemiales</taxon>
        <taxon>Wallemiaceae</taxon>
        <taxon>Wallemia</taxon>
    </lineage>
</organism>
<evidence type="ECO:0000313" key="3">
    <source>
        <dbReference type="EMBL" id="EOQ99113.1"/>
    </source>
</evidence>
<dbReference type="RefSeq" id="XP_009269979.1">
    <property type="nucleotide sequence ID" value="XM_009271704.1"/>
</dbReference>